<evidence type="ECO:0000259" key="13">
    <source>
        <dbReference type="Pfam" id="PF10458"/>
    </source>
</evidence>
<evidence type="ECO:0000256" key="10">
    <source>
        <dbReference type="HAMAP-Rule" id="MF_02004"/>
    </source>
</evidence>
<comment type="catalytic activity">
    <reaction evidence="9 10">
        <text>tRNA(Val) + L-valine + ATP = L-valyl-tRNA(Val) + AMP + diphosphate</text>
        <dbReference type="Rhea" id="RHEA:10704"/>
        <dbReference type="Rhea" id="RHEA-COMP:9672"/>
        <dbReference type="Rhea" id="RHEA-COMP:9708"/>
        <dbReference type="ChEBI" id="CHEBI:30616"/>
        <dbReference type="ChEBI" id="CHEBI:33019"/>
        <dbReference type="ChEBI" id="CHEBI:57762"/>
        <dbReference type="ChEBI" id="CHEBI:78442"/>
        <dbReference type="ChEBI" id="CHEBI:78537"/>
        <dbReference type="ChEBI" id="CHEBI:456215"/>
        <dbReference type="EC" id="6.1.1.9"/>
    </reaction>
</comment>
<dbReference type="EMBL" id="BBJS01000012">
    <property type="protein sequence ID" value="GAN12642.1"/>
    <property type="molecule type" value="Genomic_DNA"/>
</dbReference>
<dbReference type="PANTHER" id="PTHR11946">
    <property type="entry name" value="VALYL-TRNA SYNTHETASES"/>
    <property type="match status" value="1"/>
</dbReference>
<dbReference type="InterPro" id="IPR002300">
    <property type="entry name" value="aa-tRNA-synth_Ia"/>
</dbReference>
<dbReference type="Gene3D" id="1.10.730.10">
    <property type="entry name" value="Isoleucyl-tRNA Synthetase, Domain 1"/>
    <property type="match status" value="1"/>
</dbReference>
<dbReference type="NCBIfam" id="TIGR00422">
    <property type="entry name" value="valS"/>
    <property type="match status" value="1"/>
</dbReference>
<keyword evidence="8 10" id="KW-0030">Aminoacyl-tRNA synthetase</keyword>
<keyword evidence="5 10" id="KW-0547">Nucleotide-binding</keyword>
<dbReference type="Gene3D" id="3.90.740.10">
    <property type="entry name" value="Valyl/Leucyl/Isoleucyl-tRNA synthetase, editing domain"/>
    <property type="match status" value="1"/>
</dbReference>
<organism evidence="14 15">
    <name type="scientific">Sphingomonas paucimobilis NBRC 13935</name>
    <dbReference type="NCBI Taxonomy" id="1219050"/>
    <lineage>
        <taxon>Bacteria</taxon>
        <taxon>Pseudomonadati</taxon>
        <taxon>Pseudomonadota</taxon>
        <taxon>Alphaproteobacteria</taxon>
        <taxon>Sphingomonadales</taxon>
        <taxon>Sphingomonadaceae</taxon>
        <taxon>Sphingomonas</taxon>
    </lineage>
</organism>
<comment type="subunit">
    <text evidence="2 10">Monomer.</text>
</comment>
<feature type="domain" description="Aminoacyl-tRNA synthetase class Ia" evidence="11">
    <location>
        <begin position="17"/>
        <end position="582"/>
    </location>
</feature>
<dbReference type="InterPro" id="IPR033705">
    <property type="entry name" value="Anticodon_Ia_Val"/>
</dbReference>
<dbReference type="SUPFAM" id="SSF47323">
    <property type="entry name" value="Anticodon-binding domain of a subclass of class I aminoacyl-tRNA synthetases"/>
    <property type="match status" value="1"/>
</dbReference>
<dbReference type="SUPFAM" id="SSF52374">
    <property type="entry name" value="Nucleotidylyl transferase"/>
    <property type="match status" value="1"/>
</dbReference>
<evidence type="ECO:0000256" key="2">
    <source>
        <dbReference type="ARBA" id="ARBA00011245"/>
    </source>
</evidence>
<evidence type="ECO:0000256" key="7">
    <source>
        <dbReference type="ARBA" id="ARBA00022917"/>
    </source>
</evidence>
<dbReference type="InterPro" id="IPR009080">
    <property type="entry name" value="tRNAsynth_Ia_anticodon-bd"/>
</dbReference>
<gene>
    <name evidence="10 14" type="primary">valS</name>
    <name evidence="14" type="ORF">SP6_12_00380</name>
</gene>
<dbReference type="Gene3D" id="3.40.50.620">
    <property type="entry name" value="HUPs"/>
    <property type="match status" value="2"/>
</dbReference>
<dbReference type="Gene3D" id="1.10.287.380">
    <property type="entry name" value="Valyl-tRNA synthetase, C-terminal domain"/>
    <property type="match status" value="1"/>
</dbReference>
<dbReference type="GeneID" id="78526017"/>
<keyword evidence="6 10" id="KW-0067">ATP-binding</keyword>
<feature type="domain" description="Valyl-tRNA synthetase tRNA-binding arm" evidence="13">
    <location>
        <begin position="825"/>
        <end position="890"/>
    </location>
</feature>
<dbReference type="InterPro" id="IPR013155">
    <property type="entry name" value="M/V/L/I-tRNA-synth_anticd-bd"/>
</dbReference>
<dbReference type="FunFam" id="1.10.730.10:FF:000002">
    <property type="entry name" value="Leucine--tRNA ligase"/>
    <property type="match status" value="1"/>
</dbReference>
<comment type="function">
    <text evidence="10">Catalyzes the attachment of valine to tRNA(Val). As ValRS can inadvertently accommodate and process structurally similar amino acids such as threonine, to avoid such errors, it has a 'posttransfer' editing activity that hydrolyzes mischarged Thr-tRNA(Val) in a tRNA-dependent manner.</text>
</comment>
<feature type="domain" description="Methionyl/Valyl/Leucyl/Isoleucyl-tRNA synthetase anticodon-binding" evidence="12">
    <location>
        <begin position="624"/>
        <end position="767"/>
    </location>
</feature>
<dbReference type="EC" id="6.1.1.9" evidence="10"/>
<dbReference type="InterPro" id="IPR002303">
    <property type="entry name" value="Valyl-tRNA_ligase"/>
</dbReference>
<dbReference type="InterPro" id="IPR037118">
    <property type="entry name" value="Val-tRNA_synth_C_sf"/>
</dbReference>
<dbReference type="PANTHER" id="PTHR11946:SF93">
    <property type="entry name" value="VALINE--TRNA LIGASE, CHLOROPLASTIC_MITOCHONDRIAL 2"/>
    <property type="match status" value="1"/>
</dbReference>
<dbReference type="Pfam" id="PF10458">
    <property type="entry name" value="Val_tRNA-synt_C"/>
    <property type="match status" value="1"/>
</dbReference>
<evidence type="ECO:0000313" key="15">
    <source>
        <dbReference type="Proteomes" id="UP000032025"/>
    </source>
</evidence>
<dbReference type="PRINTS" id="PR00986">
    <property type="entry name" value="TRNASYNTHVAL"/>
</dbReference>
<feature type="binding site" evidence="10">
    <location>
        <position position="545"/>
    </location>
    <ligand>
        <name>ATP</name>
        <dbReference type="ChEBI" id="CHEBI:30616"/>
    </ligand>
</feature>
<comment type="subcellular location">
    <subcellularLocation>
        <location evidence="1 10">Cytoplasm</location>
    </subcellularLocation>
</comment>
<feature type="short sequence motif" description="'HIGH' region" evidence="10">
    <location>
        <begin position="44"/>
        <end position="54"/>
    </location>
</feature>
<dbReference type="GO" id="GO:0004832">
    <property type="term" value="F:valine-tRNA ligase activity"/>
    <property type="evidence" value="ECO:0007669"/>
    <property type="project" value="UniProtKB-UniRule"/>
</dbReference>
<dbReference type="Proteomes" id="UP000032025">
    <property type="component" value="Unassembled WGS sequence"/>
</dbReference>
<keyword evidence="4 10" id="KW-0436">Ligase</keyword>
<dbReference type="NCBIfam" id="NF004349">
    <property type="entry name" value="PRK05729.1"/>
    <property type="match status" value="1"/>
</dbReference>
<reference evidence="14 15" key="1">
    <citation type="submission" date="2014-08" db="EMBL/GenBank/DDBJ databases">
        <title>Whole genome shotgun sequence of Sphingomonas paucimobilis NBRC 13935.</title>
        <authorList>
            <person name="Hosoyama A."/>
            <person name="Hashimoto M."/>
            <person name="Hosoyama Y."/>
            <person name="Noguchi M."/>
            <person name="Uohara A."/>
            <person name="Ohji S."/>
            <person name="Katano-Makiyama Y."/>
            <person name="Ichikawa N."/>
            <person name="Kimura A."/>
            <person name="Yamazoe A."/>
            <person name="Fujita N."/>
        </authorList>
    </citation>
    <scope>NUCLEOTIDE SEQUENCE [LARGE SCALE GENOMIC DNA]</scope>
    <source>
        <strain evidence="14 15">NBRC 13935</strain>
    </source>
</reference>
<keyword evidence="10" id="KW-0175">Coiled coil</keyword>
<evidence type="ECO:0000313" key="14">
    <source>
        <dbReference type="EMBL" id="GAN12642.1"/>
    </source>
</evidence>
<dbReference type="GO" id="GO:0005524">
    <property type="term" value="F:ATP binding"/>
    <property type="evidence" value="ECO:0007669"/>
    <property type="project" value="UniProtKB-UniRule"/>
</dbReference>
<dbReference type="InterPro" id="IPR009008">
    <property type="entry name" value="Val/Leu/Ile-tRNA-synth_edit"/>
</dbReference>
<dbReference type="InterPro" id="IPR019499">
    <property type="entry name" value="Val-tRNA_synth_tRNA-bd"/>
</dbReference>
<dbReference type="PROSITE" id="PS00178">
    <property type="entry name" value="AA_TRNA_LIGASE_I"/>
    <property type="match status" value="1"/>
</dbReference>
<evidence type="ECO:0000256" key="8">
    <source>
        <dbReference type="ARBA" id="ARBA00023146"/>
    </source>
</evidence>
<protein>
    <recommendedName>
        <fullName evidence="10">Valine--tRNA ligase</fullName>
        <ecNumber evidence="10">6.1.1.9</ecNumber>
    </recommendedName>
    <alternativeName>
        <fullName evidence="10">Valyl-tRNA synthetase</fullName>
        <shortName evidence="10">ValRS</shortName>
    </alternativeName>
</protein>
<dbReference type="CDD" id="cd07962">
    <property type="entry name" value="Anticodon_Ia_Val"/>
    <property type="match status" value="1"/>
</dbReference>
<dbReference type="HAMAP" id="MF_02004">
    <property type="entry name" value="Val_tRNA_synth_type1"/>
    <property type="match status" value="1"/>
</dbReference>
<evidence type="ECO:0000259" key="11">
    <source>
        <dbReference type="Pfam" id="PF00133"/>
    </source>
</evidence>
<dbReference type="CDD" id="cd00817">
    <property type="entry name" value="ValRS_core"/>
    <property type="match status" value="1"/>
</dbReference>
<evidence type="ECO:0000256" key="4">
    <source>
        <dbReference type="ARBA" id="ARBA00022598"/>
    </source>
</evidence>
<comment type="domain">
    <text evidence="10">The C-terminal coiled-coil domain is crucial for aminoacylation activity.</text>
</comment>
<dbReference type="GO" id="GO:0005829">
    <property type="term" value="C:cytosol"/>
    <property type="evidence" value="ECO:0007669"/>
    <property type="project" value="TreeGrafter"/>
</dbReference>
<comment type="similarity">
    <text evidence="10">Belongs to the class-I aminoacyl-tRNA synthetase family. ValS type 1 subfamily.</text>
</comment>
<name>A0A0C9N8Y0_SPHPI</name>
<sequence length="890" mass="99335">MTELPKTFDPAAIEARWYGHWEEKGLFRPDRPNAEPWTIVNPPPNVTGNLHIGHALDNTLQDILVRHARLKGKDALWVVGTDHAGIATQMVVERQMNARGEKRTDFTRDQFLEKVWTWKAESGGQITGQLRRLGCSMDWANERFTMDEGFSKAVLKVFVDLYRQGLLYRDKRLVNWDAGLGTAISDLEVETREVKGSFWRLRYPLADGSGFIEVATTRPETMLADMAVAVHPEDARYTALIGKQVRLPITGRLIPIVADEHADPELGSGAVKITPGHDFNDFEVGRRVGIEARDMLNMLDAKACIVQTADGLIPDAFVGLSTTEARKAVVARLKDEGVLIPHIDKDGTEYDAEPRTIQTPFGDRSGVVIEPWLTDQWYVDAKTLAQPAIEAVRSGKIKIVPQAWEKTFFNWMENIQPWCVSRQLWWGHQIPAWFAEDGRVFVAESEEEAQAEAGEGVTLTRDPDVLDTWFSSALWPFATLGWPDNGDKTLAGRYPNDVLISGFDILFFWDARMMMQGIHFMEDVPFKTLYLHGLVRAADGSKMSKSKGNTVDPLGLIDQYGADALRFFMAAMESQGRDIKMDERRVEGYRNFATKLWNAARFAQANGIGASTMLEAPNATLAVNKWIIAETVKTVQAVDLALADYRFDGAANAIYQFVWSRFCDWYLELIKPVLQGGEEGGEETRAVAGWVLDQILVLLHPFMPFITEELWHAMGARDHDLIVAHWPMADARALDREAEREIDWLIRLVSEIRAARTELNVPPGARLPMHVRDANDATKARLERQASALARLARVEAADGEATGGAAQVVVDEATFVLPLEGVIDLDAERQRLTKAIAAVEKERDALGGRLGNASFVERAKPEAVEKARADHADKMAEAARLHAALGRLG</sequence>
<dbReference type="GO" id="GO:0006438">
    <property type="term" value="P:valyl-tRNA aminoacylation"/>
    <property type="evidence" value="ECO:0007669"/>
    <property type="project" value="UniProtKB-UniRule"/>
</dbReference>
<evidence type="ECO:0000256" key="1">
    <source>
        <dbReference type="ARBA" id="ARBA00004496"/>
    </source>
</evidence>
<dbReference type="GO" id="GO:0002161">
    <property type="term" value="F:aminoacyl-tRNA deacylase activity"/>
    <property type="evidence" value="ECO:0007669"/>
    <property type="project" value="InterPro"/>
</dbReference>
<evidence type="ECO:0000256" key="3">
    <source>
        <dbReference type="ARBA" id="ARBA00022490"/>
    </source>
</evidence>
<evidence type="ECO:0000256" key="9">
    <source>
        <dbReference type="ARBA" id="ARBA00047552"/>
    </source>
</evidence>
<dbReference type="Pfam" id="PF08264">
    <property type="entry name" value="Anticodon_1"/>
    <property type="match status" value="1"/>
</dbReference>
<dbReference type="AlphaFoldDB" id="A0A0C9N8Y0"/>
<accession>A0A0C9N8Y0</accession>
<dbReference type="FunFam" id="3.40.50.620:FF:000032">
    <property type="entry name" value="Valine--tRNA ligase"/>
    <property type="match status" value="1"/>
</dbReference>
<dbReference type="RefSeq" id="WP_007404338.1">
    <property type="nucleotide sequence ID" value="NZ_BBJS01000012.1"/>
</dbReference>
<keyword evidence="7 10" id="KW-0648">Protein biosynthesis</keyword>
<dbReference type="Pfam" id="PF00133">
    <property type="entry name" value="tRNA-synt_1"/>
    <property type="match status" value="1"/>
</dbReference>
<dbReference type="SUPFAM" id="SSF46589">
    <property type="entry name" value="tRNA-binding arm"/>
    <property type="match status" value="1"/>
</dbReference>
<comment type="domain">
    <text evidence="10">ValRS has two distinct active sites: one for aminoacylation and one for editing. The misactivated threonine is translocated from the active site to the editing site.</text>
</comment>
<dbReference type="InterPro" id="IPR001412">
    <property type="entry name" value="aa-tRNA-synth_I_CS"/>
</dbReference>
<proteinExistence type="inferred from homology"/>
<evidence type="ECO:0000256" key="5">
    <source>
        <dbReference type="ARBA" id="ARBA00022741"/>
    </source>
</evidence>
<evidence type="ECO:0000259" key="12">
    <source>
        <dbReference type="Pfam" id="PF08264"/>
    </source>
</evidence>
<dbReference type="InterPro" id="IPR014729">
    <property type="entry name" value="Rossmann-like_a/b/a_fold"/>
</dbReference>
<keyword evidence="3 10" id="KW-0963">Cytoplasm</keyword>
<dbReference type="InterPro" id="IPR010978">
    <property type="entry name" value="tRNA-bd_arm"/>
</dbReference>
<evidence type="ECO:0000256" key="6">
    <source>
        <dbReference type="ARBA" id="ARBA00022840"/>
    </source>
</evidence>
<feature type="short sequence motif" description="'KMSKS' region" evidence="10">
    <location>
        <begin position="542"/>
        <end position="546"/>
    </location>
</feature>
<dbReference type="SUPFAM" id="SSF50677">
    <property type="entry name" value="ValRS/IleRS/LeuRS editing domain"/>
    <property type="match status" value="1"/>
</dbReference>
<comment type="caution">
    <text evidence="14">The sequence shown here is derived from an EMBL/GenBank/DDBJ whole genome shotgun (WGS) entry which is preliminary data.</text>
</comment>
<keyword evidence="15" id="KW-1185">Reference proteome</keyword>